<dbReference type="InterPro" id="IPR004099">
    <property type="entry name" value="Pyr_nucl-diS_OxRdtase_dimer"/>
</dbReference>
<dbReference type="PIRSF" id="PIRSF000350">
    <property type="entry name" value="Mercury_reductase_MerA"/>
    <property type="match status" value="1"/>
</dbReference>
<dbReference type="Proteomes" id="UP000194141">
    <property type="component" value="Unassembled WGS sequence"/>
</dbReference>
<keyword evidence="10" id="KW-0560">Oxidoreductase</keyword>
<proteinExistence type="inferred from homology"/>
<feature type="domain" description="Pyridine nucleotide-disulphide oxidoreductase dimerisation" evidence="8">
    <location>
        <begin position="349"/>
        <end position="457"/>
    </location>
</feature>
<name>A0A1X4XU59_9BACT</name>
<dbReference type="GO" id="GO:0004148">
    <property type="term" value="F:dihydrolipoyl dehydrogenase (NADH) activity"/>
    <property type="evidence" value="ECO:0007669"/>
    <property type="project" value="UniProtKB-EC"/>
</dbReference>
<gene>
    <name evidence="10" type="ORF">DESAMIL20_2035</name>
</gene>
<dbReference type="Gene3D" id="3.30.390.30">
    <property type="match status" value="1"/>
</dbReference>
<dbReference type="Pfam" id="PF07992">
    <property type="entry name" value="Pyr_redox_2"/>
    <property type="match status" value="1"/>
</dbReference>
<keyword evidence="11" id="KW-1185">Reference proteome</keyword>
<feature type="binding site" evidence="6">
    <location>
        <position position="312"/>
    </location>
    <ligand>
        <name>FAD</name>
        <dbReference type="ChEBI" id="CHEBI:57692"/>
    </ligand>
</feature>
<dbReference type="InterPro" id="IPR001100">
    <property type="entry name" value="Pyr_nuc-diS_OxRdtase"/>
</dbReference>
<evidence type="ECO:0000256" key="2">
    <source>
        <dbReference type="ARBA" id="ARBA00022630"/>
    </source>
</evidence>
<keyword evidence="4 6" id="KW-0520">NAD</keyword>
<dbReference type="GO" id="GO:0050660">
    <property type="term" value="F:flavin adenine dinucleotide binding"/>
    <property type="evidence" value="ECO:0007669"/>
    <property type="project" value="TreeGrafter"/>
</dbReference>
<evidence type="ECO:0000313" key="11">
    <source>
        <dbReference type="Proteomes" id="UP000194141"/>
    </source>
</evidence>
<keyword evidence="6" id="KW-0547">Nucleotide-binding</keyword>
<evidence type="ECO:0000259" key="9">
    <source>
        <dbReference type="Pfam" id="PF07992"/>
    </source>
</evidence>
<feature type="domain" description="FAD/NAD(P)-binding" evidence="9">
    <location>
        <begin position="6"/>
        <end position="326"/>
    </location>
</feature>
<reference evidence="10 11" key="1">
    <citation type="journal article" date="2017" name="Front. Microbiol.">
        <title>Genome Sequence of Desulfurella amilsii Strain TR1 and Comparative Genomics of Desulfurellaceae Family.</title>
        <authorList>
            <person name="Florentino A.P."/>
            <person name="Stams A.J."/>
            <person name="Sanchez-Andrea I."/>
        </authorList>
    </citation>
    <scope>NUCLEOTIDE SEQUENCE [LARGE SCALE GENOMIC DNA]</scope>
    <source>
        <strain evidence="10 11">TR1</strain>
    </source>
</reference>
<dbReference type="STRING" id="1562698.DESAMIL20_2035"/>
<feature type="binding site" evidence="6">
    <location>
        <position position="273"/>
    </location>
    <ligand>
        <name>NAD(+)</name>
        <dbReference type="ChEBI" id="CHEBI:57540"/>
    </ligand>
</feature>
<dbReference type="Gene3D" id="3.50.50.60">
    <property type="entry name" value="FAD/NAD(P)-binding domain"/>
    <property type="match status" value="2"/>
</dbReference>
<dbReference type="PRINTS" id="PR00368">
    <property type="entry name" value="FADPNR"/>
</dbReference>
<dbReference type="EMBL" id="MDSU01000020">
    <property type="protein sequence ID" value="OSS41097.1"/>
    <property type="molecule type" value="Genomic_DNA"/>
</dbReference>
<comment type="cofactor">
    <cofactor evidence="6">
        <name>FAD</name>
        <dbReference type="ChEBI" id="CHEBI:57692"/>
    </cofactor>
    <text evidence="6">Binds 1 FAD per subunit.</text>
</comment>
<dbReference type="PANTHER" id="PTHR22912">
    <property type="entry name" value="DISULFIDE OXIDOREDUCTASE"/>
    <property type="match status" value="1"/>
</dbReference>
<evidence type="ECO:0000259" key="8">
    <source>
        <dbReference type="Pfam" id="PF02852"/>
    </source>
</evidence>
<protein>
    <submittedName>
        <fullName evidence="10">Dihydrolipoamide dehydrogenase</fullName>
        <ecNumber evidence="10">1.8.1.4</ecNumber>
    </submittedName>
</protein>
<evidence type="ECO:0000256" key="4">
    <source>
        <dbReference type="ARBA" id="ARBA00023027"/>
    </source>
</evidence>
<feature type="disulfide bond" description="Redox-active" evidence="7">
    <location>
        <begin position="43"/>
        <end position="48"/>
    </location>
</feature>
<evidence type="ECO:0000256" key="1">
    <source>
        <dbReference type="ARBA" id="ARBA00007532"/>
    </source>
</evidence>
<keyword evidence="3 6" id="KW-0274">FAD</keyword>
<dbReference type="PRINTS" id="PR00411">
    <property type="entry name" value="PNDRDTASEI"/>
</dbReference>
<dbReference type="SUPFAM" id="SSF51905">
    <property type="entry name" value="FAD/NAD(P)-binding domain"/>
    <property type="match status" value="1"/>
</dbReference>
<dbReference type="PANTHER" id="PTHR22912:SF151">
    <property type="entry name" value="DIHYDROLIPOYL DEHYDROGENASE, MITOCHONDRIAL"/>
    <property type="match status" value="1"/>
</dbReference>
<accession>A0A1X4XU59</accession>
<comment type="caution">
    <text evidence="10">The sequence shown here is derived from an EMBL/GenBank/DDBJ whole genome shotgun (WGS) entry which is preliminary data.</text>
</comment>
<dbReference type="NCBIfam" id="NF004943">
    <property type="entry name" value="PRK06292.2-1"/>
    <property type="match status" value="1"/>
</dbReference>
<dbReference type="EC" id="1.8.1.4" evidence="10"/>
<evidence type="ECO:0000256" key="7">
    <source>
        <dbReference type="PIRSR" id="PIRSR000350-4"/>
    </source>
</evidence>
<dbReference type="InterPro" id="IPR050151">
    <property type="entry name" value="Class-I_Pyr_Nuc-Dis_Oxidored"/>
</dbReference>
<dbReference type="OrthoDB" id="9786429at2"/>
<feature type="active site" description="Proton acceptor" evidence="5">
    <location>
        <position position="447"/>
    </location>
</feature>
<dbReference type="Pfam" id="PF02852">
    <property type="entry name" value="Pyr_redox_dim"/>
    <property type="match status" value="1"/>
</dbReference>
<feature type="binding site" evidence="6">
    <location>
        <begin position="318"/>
        <end position="321"/>
    </location>
    <ligand>
        <name>FAD</name>
        <dbReference type="ChEBI" id="CHEBI:57692"/>
    </ligand>
</feature>
<feature type="binding site" evidence="6">
    <location>
        <position position="52"/>
    </location>
    <ligand>
        <name>FAD</name>
        <dbReference type="ChEBI" id="CHEBI:57692"/>
    </ligand>
</feature>
<dbReference type="AlphaFoldDB" id="A0A1X4XU59"/>
<feature type="binding site" evidence="6">
    <location>
        <begin position="184"/>
        <end position="191"/>
    </location>
    <ligand>
        <name>NAD(+)</name>
        <dbReference type="ChEBI" id="CHEBI:57540"/>
    </ligand>
</feature>
<dbReference type="InterPro" id="IPR036188">
    <property type="entry name" value="FAD/NAD-bd_sf"/>
</dbReference>
<evidence type="ECO:0000256" key="5">
    <source>
        <dbReference type="PIRSR" id="PIRSR000350-2"/>
    </source>
</evidence>
<keyword evidence="2" id="KW-0285">Flavoprotein</keyword>
<dbReference type="SUPFAM" id="SSF55424">
    <property type="entry name" value="FAD/NAD-linked reductases, dimerisation (C-terminal) domain"/>
    <property type="match status" value="1"/>
</dbReference>
<evidence type="ECO:0000256" key="6">
    <source>
        <dbReference type="PIRSR" id="PIRSR000350-3"/>
    </source>
</evidence>
<evidence type="ECO:0000313" key="10">
    <source>
        <dbReference type="EMBL" id="OSS41097.1"/>
    </source>
</evidence>
<evidence type="ECO:0000256" key="3">
    <source>
        <dbReference type="ARBA" id="ARBA00022827"/>
    </source>
</evidence>
<dbReference type="RefSeq" id="WP_086034760.1">
    <property type="nucleotide sequence ID" value="NZ_MDSU01000020.1"/>
</dbReference>
<dbReference type="InterPro" id="IPR023753">
    <property type="entry name" value="FAD/NAD-binding_dom"/>
</dbReference>
<organism evidence="10 11">
    <name type="scientific">Desulfurella amilsii</name>
    <dbReference type="NCBI Taxonomy" id="1562698"/>
    <lineage>
        <taxon>Bacteria</taxon>
        <taxon>Pseudomonadati</taxon>
        <taxon>Campylobacterota</taxon>
        <taxon>Desulfurellia</taxon>
        <taxon>Desulfurellales</taxon>
        <taxon>Desulfurellaceae</taxon>
        <taxon>Desulfurella</taxon>
    </lineage>
</organism>
<dbReference type="InterPro" id="IPR016156">
    <property type="entry name" value="FAD/NAD-linked_Rdtase_dimer_sf"/>
</dbReference>
<sequence length="462" mass="50702">MEEKVDVLTIGAGAGAYPGAFRLAKAGKKVIMVDEKGVISGNCLAEGCVPSKSIRQAASFYRYFKKSHEFGIFAKDLTCDYKKITEYKNGVQNLRYAQHAQELKEAETNLVLIKGTAYFIDEHRVKVLTDKGEKVFYADSIIIASGAKPFVLPIEGSQYCITSTDIYKLNPPIDYLPKSIIILGAGYISLETATIFNELGSKVTVIQRSNRVLTEMDETFAKKLYGMIDPNIDVKLGTKLIKIQKSTNNYSVFYEQNGQQMQAKADLVMMAFGRVPVIPEGADKLGLEITKKGIVSRPSMQTNIKHIYSSGDINGKSMLFHSATRQSLVAANNILANNTPIDYMDYSCVPNSVFTFPEAAFVGILPSQAKAMGIDIIETSFDLSFDAKAQILTEAKGEIRQFYDAKSLKLIGAWIIGEDASTLIGELGVLIQQGAKLKDVAEYANQHPSTAEGISKASRKLL</sequence>
<dbReference type="GO" id="GO:0006103">
    <property type="term" value="P:2-oxoglutarate metabolic process"/>
    <property type="evidence" value="ECO:0007669"/>
    <property type="project" value="TreeGrafter"/>
</dbReference>
<comment type="similarity">
    <text evidence="1">Belongs to the class-I pyridine nucleotide-disulfide oxidoreductase family.</text>
</comment>